<dbReference type="PROSITE" id="PS00409">
    <property type="entry name" value="PROKAR_NTER_METHYL"/>
    <property type="match status" value="1"/>
</dbReference>
<sequence length="205" mass="22727">MTGGGYGHLGQAGRDSGQRGFTLVEILISLVVFSLVLLALERGFQAATMIFERQRGMLASQAELGAVDRFVRHLVEYANGGSTRDGRIFVGRAHGFALRGPLPLALGSETPMADIRLSVDDRHRLVVVWMPYRHVIEPARPTRQDVLLDGVQGIECDYFSDGKWANGWYGNGLPELVRIRILFSDDDRRHWPDIVAAPMTEPMPG</sequence>
<organism evidence="2 3">
    <name type="scientific">Gluconacetobacter tumulisoli</name>
    <dbReference type="NCBI Taxonomy" id="1286189"/>
    <lineage>
        <taxon>Bacteria</taxon>
        <taxon>Pseudomonadati</taxon>
        <taxon>Pseudomonadota</taxon>
        <taxon>Alphaproteobacteria</taxon>
        <taxon>Acetobacterales</taxon>
        <taxon>Acetobacteraceae</taxon>
        <taxon>Gluconacetobacter</taxon>
    </lineage>
</organism>
<gene>
    <name evidence="2" type="ORF">HLH28_13535</name>
</gene>
<keyword evidence="1" id="KW-0472">Membrane</keyword>
<dbReference type="SUPFAM" id="SSF54523">
    <property type="entry name" value="Pili subunits"/>
    <property type="match status" value="1"/>
</dbReference>
<reference evidence="2 3" key="1">
    <citation type="submission" date="2020-04" db="EMBL/GenBank/DDBJ databases">
        <title>Description of novel Gluconacetobacter.</title>
        <authorList>
            <person name="Sombolestani A."/>
        </authorList>
    </citation>
    <scope>NUCLEOTIDE SEQUENCE [LARGE SCALE GENOMIC DNA]</scope>
    <source>
        <strain evidence="2 3">LMG 27802</strain>
    </source>
</reference>
<name>A0A7W4K933_9PROT</name>
<protein>
    <submittedName>
        <fullName evidence="2">Prepilin-type N-terminal cleavage/methylation domain-containing protein</fullName>
    </submittedName>
</protein>
<dbReference type="Proteomes" id="UP000578030">
    <property type="component" value="Unassembled WGS sequence"/>
</dbReference>
<dbReference type="RefSeq" id="WP_182960060.1">
    <property type="nucleotide sequence ID" value="NZ_JABEQM010000011.1"/>
</dbReference>
<comment type="caution">
    <text evidence="2">The sequence shown here is derived from an EMBL/GenBank/DDBJ whole genome shotgun (WGS) entry which is preliminary data.</text>
</comment>
<dbReference type="InterPro" id="IPR012902">
    <property type="entry name" value="N_methyl_site"/>
</dbReference>
<dbReference type="NCBIfam" id="TIGR02532">
    <property type="entry name" value="IV_pilin_GFxxxE"/>
    <property type="match status" value="1"/>
</dbReference>
<proteinExistence type="predicted"/>
<keyword evidence="3" id="KW-1185">Reference proteome</keyword>
<dbReference type="Pfam" id="PF07963">
    <property type="entry name" value="N_methyl"/>
    <property type="match status" value="1"/>
</dbReference>
<evidence type="ECO:0000313" key="3">
    <source>
        <dbReference type="Proteomes" id="UP000578030"/>
    </source>
</evidence>
<evidence type="ECO:0000313" key="2">
    <source>
        <dbReference type="EMBL" id="MBB2202578.1"/>
    </source>
</evidence>
<keyword evidence="1" id="KW-1133">Transmembrane helix</keyword>
<dbReference type="AlphaFoldDB" id="A0A7W4K933"/>
<dbReference type="EMBL" id="JABEQM010000011">
    <property type="protein sequence ID" value="MBB2202578.1"/>
    <property type="molecule type" value="Genomic_DNA"/>
</dbReference>
<accession>A0A7W4K933</accession>
<feature type="transmembrane region" description="Helical" evidence="1">
    <location>
        <begin position="20"/>
        <end position="40"/>
    </location>
</feature>
<evidence type="ECO:0000256" key="1">
    <source>
        <dbReference type="SAM" id="Phobius"/>
    </source>
</evidence>
<keyword evidence="1" id="KW-0812">Transmembrane</keyword>
<dbReference type="InterPro" id="IPR045584">
    <property type="entry name" value="Pilin-like"/>
</dbReference>